<evidence type="ECO:0000313" key="3">
    <source>
        <dbReference type="Proteomes" id="UP000198508"/>
    </source>
</evidence>
<comment type="similarity">
    <text evidence="1">Belongs to the LOR family.</text>
</comment>
<proteinExistence type="inferred from homology"/>
<dbReference type="SUPFAM" id="SSF54518">
    <property type="entry name" value="Tubby C-terminal domain-like"/>
    <property type="match status" value="1"/>
</dbReference>
<reference evidence="3" key="1">
    <citation type="submission" date="2016-10" db="EMBL/GenBank/DDBJ databases">
        <authorList>
            <person name="Varghese N."/>
            <person name="Submissions S."/>
        </authorList>
    </citation>
    <scope>NUCLEOTIDE SEQUENCE [LARGE SCALE GENOMIC DNA]</scope>
    <source>
        <strain evidence="3">NLAE-zl-G277</strain>
    </source>
</reference>
<dbReference type="RefSeq" id="WP_092366976.1">
    <property type="nucleotide sequence ID" value="NZ_CABJCG010000011.1"/>
</dbReference>
<dbReference type="EMBL" id="FOIM01000021">
    <property type="protein sequence ID" value="SET95343.1"/>
    <property type="molecule type" value="Genomic_DNA"/>
</dbReference>
<dbReference type="InterPro" id="IPR038595">
    <property type="entry name" value="LOR_sf"/>
</dbReference>
<dbReference type="Gene3D" id="2.40.160.200">
    <property type="entry name" value="LURP1-related"/>
    <property type="match status" value="1"/>
</dbReference>
<dbReference type="Pfam" id="PF04525">
    <property type="entry name" value="LOR"/>
    <property type="match status" value="1"/>
</dbReference>
<gene>
    <name evidence="2" type="ORF">SAMN05216313_12122</name>
</gene>
<name>A0A1I0IEP3_9FIRM</name>
<keyword evidence="3" id="KW-1185">Reference proteome</keyword>
<dbReference type="InterPro" id="IPR025659">
    <property type="entry name" value="Tubby-like_C"/>
</dbReference>
<protein>
    <submittedName>
        <fullName evidence="2">Uncharacterized protein YxjI</fullName>
    </submittedName>
</protein>
<sequence length="157" mass="18368">MRLLFKQRFFSWFDSYDIYDEEGRTVFTVQGKLAWGHCLEIHDGSGRHIGTVKEEVLTFLPRFRLYLGGSYAGEIRKEFTLFRPSFRLDLNGWRIQGNFLEWDYEIEDEAGRRVASLSKQLFNWTDTYVIDVEQEQDAVYALMVALAIDAAKCSQSN</sequence>
<dbReference type="AlphaFoldDB" id="A0A1I0IEP3"/>
<evidence type="ECO:0000256" key="1">
    <source>
        <dbReference type="ARBA" id="ARBA00005437"/>
    </source>
</evidence>
<dbReference type="STRING" id="460384.SAMN05216313_12122"/>
<dbReference type="Proteomes" id="UP000198508">
    <property type="component" value="Unassembled WGS sequence"/>
</dbReference>
<organism evidence="2 3">
    <name type="scientific">Enterocloster lavalensis</name>
    <dbReference type="NCBI Taxonomy" id="460384"/>
    <lineage>
        <taxon>Bacteria</taxon>
        <taxon>Bacillati</taxon>
        <taxon>Bacillota</taxon>
        <taxon>Clostridia</taxon>
        <taxon>Lachnospirales</taxon>
        <taxon>Lachnospiraceae</taxon>
        <taxon>Enterocloster</taxon>
    </lineage>
</organism>
<evidence type="ECO:0000313" key="2">
    <source>
        <dbReference type="EMBL" id="SET95343.1"/>
    </source>
</evidence>
<dbReference type="InterPro" id="IPR007612">
    <property type="entry name" value="LOR"/>
</dbReference>
<accession>A0A1I0IEP3</accession>